<reference evidence="1" key="1">
    <citation type="submission" date="2018-02" db="EMBL/GenBank/DDBJ databases">
        <title>Rhizophora mucronata_Transcriptome.</title>
        <authorList>
            <person name="Meera S.P."/>
            <person name="Sreeshan A."/>
            <person name="Augustine A."/>
        </authorList>
    </citation>
    <scope>NUCLEOTIDE SEQUENCE</scope>
    <source>
        <tissue evidence="1">Leaf</tissue>
    </source>
</reference>
<organism evidence="1">
    <name type="scientific">Rhizophora mucronata</name>
    <name type="common">Asiatic mangrove</name>
    <dbReference type="NCBI Taxonomy" id="61149"/>
    <lineage>
        <taxon>Eukaryota</taxon>
        <taxon>Viridiplantae</taxon>
        <taxon>Streptophyta</taxon>
        <taxon>Embryophyta</taxon>
        <taxon>Tracheophyta</taxon>
        <taxon>Spermatophyta</taxon>
        <taxon>Magnoliopsida</taxon>
        <taxon>eudicotyledons</taxon>
        <taxon>Gunneridae</taxon>
        <taxon>Pentapetalae</taxon>
        <taxon>rosids</taxon>
        <taxon>fabids</taxon>
        <taxon>Malpighiales</taxon>
        <taxon>Rhizophoraceae</taxon>
        <taxon>Rhizophora</taxon>
    </lineage>
</organism>
<dbReference type="EMBL" id="GGEC01058319">
    <property type="protein sequence ID" value="MBX38803.1"/>
    <property type="molecule type" value="Transcribed_RNA"/>
</dbReference>
<sequence length="29" mass="3372">MGKIILLGRIDHKKFCNSILCFIPFHGRN</sequence>
<proteinExistence type="predicted"/>
<name>A0A2P2N8M9_RHIMU</name>
<protein>
    <submittedName>
        <fullName evidence="1">Uncharacterized protein</fullName>
    </submittedName>
</protein>
<accession>A0A2P2N8M9</accession>
<evidence type="ECO:0000313" key="1">
    <source>
        <dbReference type="EMBL" id="MBX38803.1"/>
    </source>
</evidence>
<dbReference type="AlphaFoldDB" id="A0A2P2N8M9"/>